<comment type="caution">
    <text evidence="1">The sequence shown here is derived from an EMBL/GenBank/DDBJ whole genome shotgun (WGS) entry which is preliminary data.</text>
</comment>
<gene>
    <name evidence="1" type="ORF">GGP99_002744</name>
</gene>
<dbReference type="RefSeq" id="WP_158442703.1">
    <property type="nucleotide sequence ID" value="NZ_CALTSD010000018.1"/>
</dbReference>
<protein>
    <submittedName>
        <fullName evidence="1">Uncharacterized protein</fullName>
    </submittedName>
</protein>
<organism evidence="1 2">
    <name type="scientific">Salinibacter ruber</name>
    <dbReference type="NCBI Taxonomy" id="146919"/>
    <lineage>
        <taxon>Bacteria</taxon>
        <taxon>Pseudomonadati</taxon>
        <taxon>Rhodothermota</taxon>
        <taxon>Rhodothermia</taxon>
        <taxon>Rhodothermales</taxon>
        <taxon>Salinibacteraceae</taxon>
        <taxon>Salinibacter</taxon>
    </lineage>
</organism>
<sequence length="121" mass="13361">MRAHRPGGHTPKARLHFAQGAVDVLGDRLDRERRVRVGHDSADGLDPRREAGRPVVRLAEDAIASHLNVQLRLRLNGLGGLVRRTEVPDVAFFSPPPLGVEIMGKSKRVTKETDQIYGSRS</sequence>
<accession>A0AAW5PA15</accession>
<dbReference type="EMBL" id="JANTZM010000014">
    <property type="protein sequence ID" value="MCS4158765.1"/>
    <property type="molecule type" value="Genomic_DNA"/>
</dbReference>
<name>A0AAW5PA15_9BACT</name>
<evidence type="ECO:0000313" key="2">
    <source>
        <dbReference type="Proteomes" id="UP001155110"/>
    </source>
</evidence>
<dbReference type="AlphaFoldDB" id="A0AAW5PA15"/>
<proteinExistence type="predicted"/>
<evidence type="ECO:0000313" key="1">
    <source>
        <dbReference type="EMBL" id="MCS4158765.1"/>
    </source>
</evidence>
<dbReference type="Proteomes" id="UP001155110">
    <property type="component" value="Unassembled WGS sequence"/>
</dbReference>
<reference evidence="1" key="1">
    <citation type="submission" date="2022-08" db="EMBL/GenBank/DDBJ databases">
        <title>Genomic Encyclopedia of Type Strains, Phase V (KMG-V): Genome sequencing to study the core and pangenomes of soil and plant-associated prokaryotes.</title>
        <authorList>
            <person name="Whitman W."/>
        </authorList>
    </citation>
    <scope>NUCLEOTIDE SEQUENCE</scope>
    <source>
        <strain evidence="1">SP3002</strain>
    </source>
</reference>